<protein>
    <submittedName>
        <fullName evidence="1">Uncharacterized protein</fullName>
    </submittedName>
</protein>
<dbReference type="EMBL" id="BKCJ010001108">
    <property type="protein sequence ID" value="GEU38902.1"/>
    <property type="molecule type" value="Genomic_DNA"/>
</dbReference>
<dbReference type="AlphaFoldDB" id="A0A6L2JQI9"/>
<gene>
    <name evidence="1" type="ORF">Tci_010880</name>
</gene>
<proteinExistence type="predicted"/>
<evidence type="ECO:0000313" key="1">
    <source>
        <dbReference type="EMBL" id="GEU38902.1"/>
    </source>
</evidence>
<sequence>MTGPGKEIARRVVDDLIKLSGEPTVDGYMNFFKRQQISAMRHFVNRMREEVRTCKNQMARLNALIAEMEAFDNPGEVFDTLIGLRDDVRVEDAKLMGLNDLIVEAEEEIEMKEAQLESYFVYMRPFFILDKLSDVSESLRLEDNMRYVFGRSRGEDESMARLMRDLFLPLRVSLSNKRRLVAELEAVEEVEGVVKYLEHMRVIVARDAVTLGELETPLGRAEVYIYTISLKLLSIAALYILDKLTGVASSSRVQDKMKAIFVQARGADESFIALMRDLCPALRVSIAKNRRLITELDALGQPAEASKPLDYMKEMVVRDFATLGVLEQLLAGAHVGMRLKASYVVAMEERE</sequence>
<organism evidence="1">
    <name type="scientific">Tanacetum cinerariifolium</name>
    <name type="common">Dalmatian daisy</name>
    <name type="synonym">Chrysanthemum cinerariifolium</name>
    <dbReference type="NCBI Taxonomy" id="118510"/>
    <lineage>
        <taxon>Eukaryota</taxon>
        <taxon>Viridiplantae</taxon>
        <taxon>Streptophyta</taxon>
        <taxon>Embryophyta</taxon>
        <taxon>Tracheophyta</taxon>
        <taxon>Spermatophyta</taxon>
        <taxon>Magnoliopsida</taxon>
        <taxon>eudicotyledons</taxon>
        <taxon>Gunneridae</taxon>
        <taxon>Pentapetalae</taxon>
        <taxon>asterids</taxon>
        <taxon>campanulids</taxon>
        <taxon>Asterales</taxon>
        <taxon>Asteraceae</taxon>
        <taxon>Asteroideae</taxon>
        <taxon>Anthemideae</taxon>
        <taxon>Anthemidinae</taxon>
        <taxon>Tanacetum</taxon>
    </lineage>
</organism>
<name>A0A6L2JQI9_TANCI</name>
<reference evidence="1" key="1">
    <citation type="journal article" date="2019" name="Sci. Rep.">
        <title>Draft genome of Tanacetum cinerariifolium, the natural source of mosquito coil.</title>
        <authorList>
            <person name="Yamashiro T."/>
            <person name="Shiraishi A."/>
            <person name="Satake H."/>
            <person name="Nakayama K."/>
        </authorList>
    </citation>
    <scope>NUCLEOTIDE SEQUENCE</scope>
</reference>
<comment type="caution">
    <text evidence="1">The sequence shown here is derived from an EMBL/GenBank/DDBJ whole genome shotgun (WGS) entry which is preliminary data.</text>
</comment>
<accession>A0A6L2JQI9</accession>